<accession>A0A5B7G246</accession>
<name>A0A5B7G246_PORTR</name>
<evidence type="ECO:0000313" key="3">
    <source>
        <dbReference type="Proteomes" id="UP000324222"/>
    </source>
</evidence>
<dbReference type="EMBL" id="VSRR010011319">
    <property type="protein sequence ID" value="MPC53002.1"/>
    <property type="molecule type" value="Genomic_DNA"/>
</dbReference>
<evidence type="ECO:0000313" key="2">
    <source>
        <dbReference type="EMBL" id="MPC53002.1"/>
    </source>
</evidence>
<keyword evidence="1" id="KW-1133">Transmembrane helix</keyword>
<protein>
    <submittedName>
        <fullName evidence="2">Uncharacterized protein</fullName>
    </submittedName>
</protein>
<evidence type="ECO:0000256" key="1">
    <source>
        <dbReference type="SAM" id="Phobius"/>
    </source>
</evidence>
<gene>
    <name evidence="2" type="ORF">E2C01_046887</name>
</gene>
<organism evidence="2 3">
    <name type="scientific">Portunus trituberculatus</name>
    <name type="common">Swimming crab</name>
    <name type="synonym">Neptunus trituberculatus</name>
    <dbReference type="NCBI Taxonomy" id="210409"/>
    <lineage>
        <taxon>Eukaryota</taxon>
        <taxon>Metazoa</taxon>
        <taxon>Ecdysozoa</taxon>
        <taxon>Arthropoda</taxon>
        <taxon>Crustacea</taxon>
        <taxon>Multicrustacea</taxon>
        <taxon>Malacostraca</taxon>
        <taxon>Eumalacostraca</taxon>
        <taxon>Eucarida</taxon>
        <taxon>Decapoda</taxon>
        <taxon>Pleocyemata</taxon>
        <taxon>Brachyura</taxon>
        <taxon>Eubrachyura</taxon>
        <taxon>Portunoidea</taxon>
        <taxon>Portunidae</taxon>
        <taxon>Portuninae</taxon>
        <taxon>Portunus</taxon>
    </lineage>
</organism>
<dbReference type="AlphaFoldDB" id="A0A5B7G246"/>
<keyword evidence="1" id="KW-0812">Transmembrane</keyword>
<proteinExistence type="predicted"/>
<sequence>MCPSTEGVKTHRVISGCVCLRVCLCVCVLSMLVVRYVTIVCP</sequence>
<reference evidence="2 3" key="1">
    <citation type="submission" date="2019-05" db="EMBL/GenBank/DDBJ databases">
        <title>Another draft genome of Portunus trituberculatus and its Hox gene families provides insights of decapod evolution.</title>
        <authorList>
            <person name="Jeong J.-H."/>
            <person name="Song I."/>
            <person name="Kim S."/>
            <person name="Choi T."/>
            <person name="Kim D."/>
            <person name="Ryu S."/>
            <person name="Kim W."/>
        </authorList>
    </citation>
    <scope>NUCLEOTIDE SEQUENCE [LARGE SCALE GENOMIC DNA]</scope>
    <source>
        <tissue evidence="2">Muscle</tissue>
    </source>
</reference>
<keyword evidence="1" id="KW-0472">Membrane</keyword>
<dbReference type="Proteomes" id="UP000324222">
    <property type="component" value="Unassembled WGS sequence"/>
</dbReference>
<keyword evidence="3" id="KW-1185">Reference proteome</keyword>
<comment type="caution">
    <text evidence="2">The sequence shown here is derived from an EMBL/GenBank/DDBJ whole genome shotgun (WGS) entry which is preliminary data.</text>
</comment>
<feature type="transmembrane region" description="Helical" evidence="1">
    <location>
        <begin position="13"/>
        <end position="37"/>
    </location>
</feature>